<dbReference type="SUPFAM" id="SSF51126">
    <property type="entry name" value="Pectin lyase-like"/>
    <property type="match status" value="1"/>
</dbReference>
<evidence type="ECO:0008006" key="4">
    <source>
        <dbReference type="Google" id="ProtNLM"/>
    </source>
</evidence>
<proteinExistence type="predicted"/>
<reference evidence="2 3" key="1">
    <citation type="submission" date="2018-11" db="EMBL/GenBank/DDBJ databases">
        <authorList>
            <person name="Mardanov A.V."/>
            <person name="Ravin N.V."/>
            <person name="Dedysh S.N."/>
        </authorList>
    </citation>
    <scope>NUCLEOTIDE SEQUENCE [LARGE SCALE GENOMIC DNA]</scope>
    <source>
        <strain evidence="2 3">AF10</strain>
    </source>
</reference>
<keyword evidence="3" id="KW-1185">Reference proteome</keyword>
<accession>A0A4Q0T9T7</accession>
<dbReference type="Proteomes" id="UP000289437">
    <property type="component" value="Unassembled WGS sequence"/>
</dbReference>
<feature type="signal peptide" evidence="1">
    <location>
        <begin position="1"/>
        <end position="19"/>
    </location>
</feature>
<sequence length="713" mass="75838">MLRLVVTVLLCPIATLSLAATHYIANSGRDSNSGLSPAAPWQTITKLNESLAHATPGDSFLLKRGDVFRDAYIFCGSQYQNKGNQSVATNPPVCSGASGRPIVIGAYGDGPNPVIDSADVLVGKWTPVAGTTYQLRLLAGQQFPLKLYVDPNPANGLQQQLLPVPNYVGVCSPGTTYNFLDMWEAPSSNADLSLLAGPAPVRGCSDPAYRKITPAKNGEARQSFAPGNTGLQNVEEGASAFIPGTRGFGYPTYPGVWYVSGSPTAGYTVYLNLADGSNPNSHVIEATHRIYGVFIEGTNYVTVQDLTVAHSFESCAQDIPYSDTDPVGSYITFQRLRVFNCTSLGNDYLTQQNTNLGLAHTRGGISVHASGAKNPPNLKSPAVLSSFVGTLDSYFASDNTYLAGINLNGIDGGKENSCLACGNFVNTSTAPGIVYNTSLNFNAGSLPQNVGGRIANNELTNNQLGIGFTAISGGLLDHNYIHDSYGEGIQIGGYSSSTDGGPGGPVPGSQVISNNLIVNLGRSASRSLYNGIDCNTNSTLFSGFYEMHNTIVNTWGAGATFEGNGRNGCTAPHFWRNVIDQNYPAFGNQAALPNWNPSMRSLNGGNLLYIVSGNHAGYDFHDNFYRGAPTQKVITRASAGSFNCEDWITNGPDRNSTCDGTDPMFLNPAANDFRIQTKSPLRSNQRNPRDIGAIPYQSPELPLDKNLIVGPIK</sequence>
<protein>
    <recommendedName>
        <fullName evidence="4">Right handed beta helix domain-containing protein</fullName>
    </recommendedName>
</protein>
<evidence type="ECO:0000313" key="3">
    <source>
        <dbReference type="Proteomes" id="UP000289437"/>
    </source>
</evidence>
<keyword evidence="1" id="KW-0732">Signal</keyword>
<evidence type="ECO:0000313" key="2">
    <source>
        <dbReference type="EMBL" id="RXH58391.1"/>
    </source>
</evidence>
<comment type="caution">
    <text evidence="2">The sequence shown here is derived from an EMBL/GenBank/DDBJ whole genome shotgun (WGS) entry which is preliminary data.</text>
</comment>
<dbReference type="EMBL" id="RDSM01000001">
    <property type="protein sequence ID" value="RXH58391.1"/>
    <property type="molecule type" value="Genomic_DNA"/>
</dbReference>
<dbReference type="InterPro" id="IPR011050">
    <property type="entry name" value="Pectin_lyase_fold/virulence"/>
</dbReference>
<reference evidence="3" key="2">
    <citation type="submission" date="2019-02" db="EMBL/GenBank/DDBJ databases">
        <title>Granulicella sibirica sp. nov., a psychrotolerant acidobacterium isolated from an organic soil layer in forested tundra, West Siberia.</title>
        <authorList>
            <person name="Oshkin I.Y."/>
            <person name="Kulichevskaya I.S."/>
            <person name="Rijpstra W.I.C."/>
            <person name="Sinninghe Damste J.S."/>
            <person name="Rakitin A.L."/>
            <person name="Ravin N.V."/>
            <person name="Dedysh S.N."/>
        </authorList>
    </citation>
    <scope>NUCLEOTIDE SEQUENCE [LARGE SCALE GENOMIC DNA]</scope>
    <source>
        <strain evidence="3">AF10</strain>
    </source>
</reference>
<evidence type="ECO:0000256" key="1">
    <source>
        <dbReference type="SAM" id="SignalP"/>
    </source>
</evidence>
<name>A0A4Q0T9T7_9BACT</name>
<gene>
    <name evidence="2" type="ORF">GRAN_1701</name>
</gene>
<feature type="chain" id="PRO_5020671212" description="Right handed beta helix domain-containing protein" evidence="1">
    <location>
        <begin position="20"/>
        <end position="713"/>
    </location>
</feature>
<dbReference type="AlphaFoldDB" id="A0A4Q0T9T7"/>
<organism evidence="2 3">
    <name type="scientific">Granulicella sibirica</name>
    <dbReference type="NCBI Taxonomy" id="2479048"/>
    <lineage>
        <taxon>Bacteria</taxon>
        <taxon>Pseudomonadati</taxon>
        <taxon>Acidobacteriota</taxon>
        <taxon>Terriglobia</taxon>
        <taxon>Terriglobales</taxon>
        <taxon>Acidobacteriaceae</taxon>
        <taxon>Granulicella</taxon>
    </lineage>
</organism>